<keyword evidence="2" id="KW-1185">Reference proteome</keyword>
<dbReference type="InterPro" id="IPR000036">
    <property type="entry name" value="Peptidase_A26_omptin"/>
</dbReference>
<protein>
    <submittedName>
        <fullName evidence="1">Uncharacterized protein</fullName>
    </submittedName>
</protein>
<evidence type="ECO:0000313" key="2">
    <source>
        <dbReference type="Proteomes" id="UP000015620"/>
    </source>
</evidence>
<sequence>MNTVLKKIRRLFIIFTLIPQLNIFSQSVINGIYTEDIQADPEILKKSPISFAIGIAPKLEIGSGFEYVFKNYNEVLSKLIWPLLPASGFQATTEIYIGNGFHTVFNAVFSIPHSTGKMRDYDFLNHTKKDVLTHFSMHKCILEQGKELGFTVGWIMPLAEYFQNGNKIKIYAEPCIGLRYYSHTWLAFDGYLQYSNANSELTPETPKVLWKGNAAQYRQDLVLPNIGILFKFDLPKKWQIKTAVQVCPQVLGLCEDNHFGRDIVFYDIFHKKGFSLHINFFAEKKLNNVLGVFFSTDCSAITSYNGISIARKSSNKNILSASQEGSSGTAFYTAVFSVGMMIRLGE</sequence>
<dbReference type="OrthoDB" id="362835at2"/>
<dbReference type="Gene3D" id="2.40.128.90">
    <property type="entry name" value="OMPT-like"/>
    <property type="match status" value="1"/>
</dbReference>
<dbReference type="KEGG" id="tped:TPE_1531"/>
<dbReference type="RefSeq" id="WP_020965325.1">
    <property type="nucleotide sequence ID" value="NC_022097.1"/>
</dbReference>
<dbReference type="SUPFAM" id="SSF69917">
    <property type="entry name" value="OMPT-like"/>
    <property type="match status" value="1"/>
</dbReference>
<dbReference type="PATRIC" id="fig|1291379.3.peg.1515"/>
<reference evidence="1 2" key="1">
    <citation type="journal article" date="2013" name="PLoS ONE">
        <title>Genome-Wide Relatedness of Treponema pedis, from Gingiva and Necrotic Skin Lesions of Pigs, with the Human Oral Pathogen Treponema denticola.</title>
        <authorList>
            <person name="Svartstrom O."/>
            <person name="Mushtaq M."/>
            <person name="Pringle M."/>
            <person name="Segerman B."/>
        </authorList>
    </citation>
    <scope>NUCLEOTIDE SEQUENCE [LARGE SCALE GENOMIC DNA]</scope>
    <source>
        <strain evidence="1">T A4</strain>
    </source>
</reference>
<dbReference type="GeneID" id="301090089"/>
<dbReference type="GO" id="GO:0009279">
    <property type="term" value="C:cell outer membrane"/>
    <property type="evidence" value="ECO:0007669"/>
    <property type="project" value="InterPro"/>
</dbReference>
<accession>S6A420</accession>
<dbReference type="InterPro" id="IPR053724">
    <property type="entry name" value="OMP_A26_sf"/>
</dbReference>
<dbReference type="GO" id="GO:0004190">
    <property type="term" value="F:aspartic-type endopeptidase activity"/>
    <property type="evidence" value="ECO:0007669"/>
    <property type="project" value="InterPro"/>
</dbReference>
<dbReference type="Proteomes" id="UP000015620">
    <property type="component" value="Chromosome"/>
</dbReference>
<proteinExistence type="predicted"/>
<dbReference type="HOGENOM" id="CLU_801532_0_0_12"/>
<dbReference type="InterPro" id="IPR020080">
    <property type="entry name" value="OM_adhesin/peptidase_omptin"/>
</dbReference>
<name>S6A420_9SPIR</name>
<dbReference type="Pfam" id="PF01278">
    <property type="entry name" value="Omptin"/>
    <property type="match status" value="1"/>
</dbReference>
<dbReference type="EMBL" id="CP004120">
    <property type="protein sequence ID" value="AGT44026.1"/>
    <property type="molecule type" value="Genomic_DNA"/>
</dbReference>
<dbReference type="GO" id="GO:0006508">
    <property type="term" value="P:proteolysis"/>
    <property type="evidence" value="ECO:0007669"/>
    <property type="project" value="InterPro"/>
</dbReference>
<dbReference type="AlphaFoldDB" id="S6A420"/>
<evidence type="ECO:0000313" key="1">
    <source>
        <dbReference type="EMBL" id="AGT44026.1"/>
    </source>
</evidence>
<gene>
    <name evidence="1" type="ORF">TPE_1531</name>
</gene>
<organism evidence="1 2">
    <name type="scientific">Treponema pedis str. T A4</name>
    <dbReference type="NCBI Taxonomy" id="1291379"/>
    <lineage>
        <taxon>Bacteria</taxon>
        <taxon>Pseudomonadati</taxon>
        <taxon>Spirochaetota</taxon>
        <taxon>Spirochaetia</taxon>
        <taxon>Spirochaetales</taxon>
        <taxon>Treponemataceae</taxon>
        <taxon>Treponema</taxon>
    </lineage>
</organism>
<dbReference type="STRING" id="1291379.TPE_1531"/>